<name>A0AAN9UDQ0_9PEZI</name>
<organism evidence="2 3">
    <name type="scientific">Cytospora paraplurivora</name>
    <dbReference type="NCBI Taxonomy" id="2898453"/>
    <lineage>
        <taxon>Eukaryota</taxon>
        <taxon>Fungi</taxon>
        <taxon>Dikarya</taxon>
        <taxon>Ascomycota</taxon>
        <taxon>Pezizomycotina</taxon>
        <taxon>Sordariomycetes</taxon>
        <taxon>Sordariomycetidae</taxon>
        <taxon>Diaporthales</taxon>
        <taxon>Cytosporaceae</taxon>
        <taxon>Cytospora</taxon>
    </lineage>
</organism>
<dbReference type="AlphaFoldDB" id="A0AAN9UDQ0"/>
<keyword evidence="1" id="KW-1133">Transmembrane helix</keyword>
<feature type="transmembrane region" description="Helical" evidence="1">
    <location>
        <begin position="171"/>
        <end position="189"/>
    </location>
</feature>
<keyword evidence="3" id="KW-1185">Reference proteome</keyword>
<gene>
    <name evidence="2" type="ORF">SLS53_003241</name>
</gene>
<accession>A0AAN9UDQ0</accession>
<evidence type="ECO:0000313" key="2">
    <source>
        <dbReference type="EMBL" id="KAK7745006.1"/>
    </source>
</evidence>
<evidence type="ECO:0000313" key="3">
    <source>
        <dbReference type="Proteomes" id="UP001320245"/>
    </source>
</evidence>
<protein>
    <submittedName>
        <fullName evidence="2">Uncharacterized protein</fullName>
    </submittedName>
</protein>
<reference evidence="2 3" key="1">
    <citation type="journal article" date="2023" name="PLoS ONE">
        <title>Cytospora paraplurivora sp. nov. isolated from orchards with fruit tree decline syndrome in Ontario, Canada.</title>
        <authorList>
            <person name="Ilyukhin E."/>
            <person name="Nguyen H.D.T."/>
            <person name="Castle A.J."/>
            <person name="Ellouze W."/>
        </authorList>
    </citation>
    <scope>NUCLEOTIDE SEQUENCE [LARGE SCALE GENOMIC DNA]</scope>
    <source>
        <strain evidence="2 3">FDS-564</strain>
    </source>
</reference>
<keyword evidence="1" id="KW-0472">Membrane</keyword>
<proteinExistence type="predicted"/>
<dbReference type="Proteomes" id="UP001320245">
    <property type="component" value="Unassembled WGS sequence"/>
</dbReference>
<comment type="caution">
    <text evidence="2">The sequence shown here is derived from an EMBL/GenBank/DDBJ whole genome shotgun (WGS) entry which is preliminary data.</text>
</comment>
<keyword evidence="1" id="KW-0812">Transmembrane</keyword>
<evidence type="ECO:0000256" key="1">
    <source>
        <dbReference type="SAM" id="Phobius"/>
    </source>
</evidence>
<dbReference type="EMBL" id="JAJSPL020000009">
    <property type="protein sequence ID" value="KAK7745006.1"/>
    <property type="molecule type" value="Genomic_DNA"/>
</dbReference>
<feature type="transmembrane region" description="Helical" evidence="1">
    <location>
        <begin position="6"/>
        <end position="25"/>
    </location>
</feature>
<sequence length="190" mass="19823">MVPAAALRETIVLIIFGIVLVPIAAKRAQDAPGYWQTFSSSRAGQQSLAYGVDDLPWSSKLARMVNETLTYAIPAAPAVAAKPNETIPMYASGATQAETRSPSPMTIRFRVARAAEGSGATTTKPTTTGPSNNMAMATVAPSVLQQKAGVSGSSIATPIVTETSAASKERWTLIWMGAAIAAVALFMSFC</sequence>